<accession>A0A6S7IDK5</accession>
<reference evidence="3" key="1">
    <citation type="submission" date="2020-04" db="EMBL/GenBank/DDBJ databases">
        <authorList>
            <person name="Alioto T."/>
            <person name="Alioto T."/>
            <person name="Gomez Garrido J."/>
        </authorList>
    </citation>
    <scope>NUCLEOTIDE SEQUENCE</scope>
    <source>
        <strain evidence="3">A484AB</strain>
    </source>
</reference>
<evidence type="ECO:0000313" key="4">
    <source>
        <dbReference type="Proteomes" id="UP001152795"/>
    </source>
</evidence>
<name>A0A6S7IDK5_PARCT</name>
<keyword evidence="4" id="KW-1185">Reference proteome</keyword>
<feature type="region of interest" description="Disordered" evidence="1">
    <location>
        <begin position="98"/>
        <end position="117"/>
    </location>
</feature>
<feature type="chain" id="PRO_5043870819" evidence="2">
    <location>
        <begin position="25"/>
        <end position="174"/>
    </location>
</feature>
<feature type="non-terminal residue" evidence="3">
    <location>
        <position position="1"/>
    </location>
</feature>
<comment type="caution">
    <text evidence="3">The sequence shown here is derived from an EMBL/GenBank/DDBJ whole genome shotgun (WGS) entry which is preliminary data.</text>
</comment>
<feature type="compositionally biased region" description="Acidic residues" evidence="1">
    <location>
        <begin position="104"/>
        <end position="115"/>
    </location>
</feature>
<evidence type="ECO:0000313" key="3">
    <source>
        <dbReference type="EMBL" id="CAB4004082.1"/>
    </source>
</evidence>
<evidence type="ECO:0000256" key="2">
    <source>
        <dbReference type="SAM" id="SignalP"/>
    </source>
</evidence>
<protein>
    <submittedName>
        <fullName evidence="3">Uncharacterized protein</fullName>
    </submittedName>
</protein>
<evidence type="ECO:0000256" key="1">
    <source>
        <dbReference type="SAM" id="MobiDB-lite"/>
    </source>
</evidence>
<dbReference type="AlphaFoldDB" id="A0A6S7IDK5"/>
<dbReference type="EMBL" id="CACRXK020004804">
    <property type="protein sequence ID" value="CAB4004082.1"/>
    <property type="molecule type" value="Genomic_DNA"/>
</dbReference>
<feature type="signal peptide" evidence="2">
    <location>
        <begin position="1"/>
        <end position="24"/>
    </location>
</feature>
<sequence>MNNCFPYCLSLLVLFCLLPTCTLAAQNTTSNHTEPEEQHSFTEELLEHFFEDYGDENGNIIASQLCNFTQKLSACSATTSIDPHGHGAEENVVEETHEELMEHGEDEEEHEEEEGQCAGVYKVLRDKNYTETSRINEDEFSKLCPALYALFVSQIKEQTPEESVESEDKLSTGE</sequence>
<proteinExistence type="predicted"/>
<dbReference type="Proteomes" id="UP001152795">
    <property type="component" value="Unassembled WGS sequence"/>
</dbReference>
<gene>
    <name evidence="3" type="ORF">PACLA_8A029383</name>
</gene>
<keyword evidence="2" id="KW-0732">Signal</keyword>
<organism evidence="3 4">
    <name type="scientific">Paramuricea clavata</name>
    <name type="common">Red gorgonian</name>
    <name type="synonym">Violescent sea-whip</name>
    <dbReference type="NCBI Taxonomy" id="317549"/>
    <lineage>
        <taxon>Eukaryota</taxon>
        <taxon>Metazoa</taxon>
        <taxon>Cnidaria</taxon>
        <taxon>Anthozoa</taxon>
        <taxon>Octocorallia</taxon>
        <taxon>Malacalcyonacea</taxon>
        <taxon>Plexauridae</taxon>
        <taxon>Paramuricea</taxon>
    </lineage>
</organism>